<proteinExistence type="predicted"/>
<dbReference type="AlphaFoldDB" id="Q8WZJ6"/>
<organism evidence="1">
    <name type="scientific">Schizosaccharomyces pombe</name>
    <name type="common">Fission yeast</name>
    <dbReference type="NCBI Taxonomy" id="4896"/>
    <lineage>
        <taxon>Eukaryota</taxon>
        <taxon>Fungi</taxon>
        <taxon>Dikarya</taxon>
        <taxon>Ascomycota</taxon>
        <taxon>Taphrinomycotina</taxon>
        <taxon>Schizosaccharomycetes</taxon>
        <taxon>Schizosaccharomycetales</taxon>
        <taxon>Schizosaccharomycetaceae</taxon>
        <taxon>Schizosaccharomyces</taxon>
    </lineage>
</organism>
<keyword evidence="1" id="KW-0413">Isomerase</keyword>
<reference evidence="1" key="1">
    <citation type="submission" date="1996-03" db="EMBL/GenBank/DDBJ databases">
        <title>S.pombe chromosome II cosmid 1228 sequence.</title>
        <authorList>
            <person name="Kohnosu A."/>
            <person name="Niwa O."/>
            <person name="Yano M."/>
            <person name="Saitoh S."/>
            <person name="Katayama T."/>
            <person name="Nagao K."/>
            <person name="Yanagida M."/>
        </authorList>
    </citation>
    <scope>NUCLEOTIDE SEQUENCE</scope>
    <source>
        <strain evidence="1">972h-</strain>
    </source>
</reference>
<dbReference type="GO" id="GO:0016853">
    <property type="term" value="F:isomerase activity"/>
    <property type="evidence" value="ECO:0007669"/>
    <property type="project" value="UniProtKB-KW"/>
</dbReference>
<evidence type="ECO:0000313" key="1">
    <source>
        <dbReference type="EMBL" id="BAA12195.1"/>
    </source>
</evidence>
<dbReference type="EMBL" id="D83992">
    <property type="protein sequence ID" value="BAA12195.1"/>
    <property type="molecule type" value="Genomic_DNA"/>
</dbReference>
<sequence length="124" mass="14482">MPRMDPQIYRKKLLILICQRQIRCRSNSKMVLTIPLRKSLLVMPIINPHPLLPLMVRLLVNLPTALRIAKVHLAGIPKTKLMKRNVKASWNAIDKLLLNVDSVKNNGFLIFKRRLNFMVMKMKF</sequence>
<accession>Q8WZJ6</accession>
<name>Q8WZJ6_SCHPM</name>
<protein>
    <submittedName>
        <fullName evidence="1">ISP4, peptidyl-prolyl cis-trans isomerase, atf1, chromosome II cosmid 1228 sequence</fullName>
    </submittedName>
</protein>